<keyword evidence="2" id="KW-1185">Reference proteome</keyword>
<dbReference type="Proteomes" id="UP000316621">
    <property type="component" value="Chromosome 8"/>
</dbReference>
<dbReference type="Gramene" id="RZC75500">
    <property type="protein sequence ID" value="RZC75500"/>
    <property type="gene ID" value="C5167_050983"/>
</dbReference>
<gene>
    <name evidence="1" type="ORF">C5167_050983</name>
</gene>
<name>A0A4Y7KT13_PAPSO</name>
<organism evidence="1 2">
    <name type="scientific">Papaver somniferum</name>
    <name type="common">Opium poppy</name>
    <dbReference type="NCBI Taxonomy" id="3469"/>
    <lineage>
        <taxon>Eukaryota</taxon>
        <taxon>Viridiplantae</taxon>
        <taxon>Streptophyta</taxon>
        <taxon>Embryophyta</taxon>
        <taxon>Tracheophyta</taxon>
        <taxon>Spermatophyta</taxon>
        <taxon>Magnoliopsida</taxon>
        <taxon>Ranunculales</taxon>
        <taxon>Papaveraceae</taxon>
        <taxon>Papaveroideae</taxon>
        <taxon>Papaver</taxon>
    </lineage>
</organism>
<protein>
    <submittedName>
        <fullName evidence="1">Uncharacterized protein</fullName>
    </submittedName>
</protein>
<reference evidence="1 2" key="1">
    <citation type="journal article" date="2018" name="Science">
        <title>The opium poppy genome and morphinan production.</title>
        <authorList>
            <person name="Guo L."/>
            <person name="Winzer T."/>
            <person name="Yang X."/>
            <person name="Li Y."/>
            <person name="Ning Z."/>
            <person name="He Z."/>
            <person name="Teodor R."/>
            <person name="Lu Y."/>
            <person name="Bowser T.A."/>
            <person name="Graham I.A."/>
            <person name="Ye K."/>
        </authorList>
    </citation>
    <scope>NUCLEOTIDE SEQUENCE [LARGE SCALE GENOMIC DNA]</scope>
    <source>
        <strain evidence="2">cv. HN1</strain>
        <tissue evidence="1">Leaves</tissue>
    </source>
</reference>
<accession>A0A4Y7KT13</accession>
<sequence length="92" mass="10549">MRFYHLCKYSIGANDELKDDPTIIPVLDLTSTTYYHVFDKKLERRKKGTTNSVADILAKDASSSTSVISWESDFPEWLVSLVREKFNVLESS</sequence>
<dbReference type="AlphaFoldDB" id="A0A4Y7KT13"/>
<evidence type="ECO:0000313" key="1">
    <source>
        <dbReference type="EMBL" id="RZC75500.1"/>
    </source>
</evidence>
<proteinExistence type="predicted"/>
<evidence type="ECO:0000313" key="2">
    <source>
        <dbReference type="Proteomes" id="UP000316621"/>
    </source>
</evidence>
<dbReference type="EMBL" id="CM010722">
    <property type="protein sequence ID" value="RZC75500.1"/>
    <property type="molecule type" value="Genomic_DNA"/>
</dbReference>